<keyword evidence="2" id="KW-1185">Reference proteome</keyword>
<evidence type="ECO:0000313" key="2">
    <source>
        <dbReference type="Proteomes" id="UP001597033"/>
    </source>
</evidence>
<evidence type="ECO:0000313" key="1">
    <source>
        <dbReference type="EMBL" id="MFD1043098.1"/>
    </source>
</evidence>
<dbReference type="RefSeq" id="WP_162377170.1">
    <property type="nucleotide sequence ID" value="NZ_JBHTKN010000008.1"/>
</dbReference>
<gene>
    <name evidence="1" type="ORF">ACFQ2N_12165</name>
</gene>
<sequence length="165" mass="18279">MTTPVYPVTRDTVATAAAGTVARDLSILFPALLASEAPGDQLLRALSELREQALQQRQEATTLLQGRYLELREEILTRVVNDAHRAHQESRLKGFLAAHRPYLVNLVAGRTMHLPLDAPRQPDDNEGWLASPPRVRAGQEPVRRSFQLRSCATGHYLVLVQKAAA</sequence>
<proteinExistence type="predicted"/>
<protein>
    <submittedName>
        <fullName evidence="1">Uncharacterized protein</fullName>
    </submittedName>
</protein>
<dbReference type="EMBL" id="JBHTKN010000008">
    <property type="protein sequence ID" value="MFD1043098.1"/>
    <property type="molecule type" value="Genomic_DNA"/>
</dbReference>
<name>A0ABW3LY00_9GAMM</name>
<organism evidence="1 2">
    <name type="scientific">Pseudoxanthomonas kaohsiungensis</name>
    <dbReference type="NCBI Taxonomy" id="283923"/>
    <lineage>
        <taxon>Bacteria</taxon>
        <taxon>Pseudomonadati</taxon>
        <taxon>Pseudomonadota</taxon>
        <taxon>Gammaproteobacteria</taxon>
        <taxon>Lysobacterales</taxon>
        <taxon>Lysobacteraceae</taxon>
        <taxon>Pseudoxanthomonas</taxon>
    </lineage>
</organism>
<dbReference type="Proteomes" id="UP001597033">
    <property type="component" value="Unassembled WGS sequence"/>
</dbReference>
<accession>A0ABW3LY00</accession>
<comment type="caution">
    <text evidence="1">The sequence shown here is derived from an EMBL/GenBank/DDBJ whole genome shotgun (WGS) entry which is preliminary data.</text>
</comment>
<reference evidence="2" key="1">
    <citation type="journal article" date="2019" name="Int. J. Syst. Evol. Microbiol.">
        <title>The Global Catalogue of Microorganisms (GCM) 10K type strain sequencing project: providing services to taxonomists for standard genome sequencing and annotation.</title>
        <authorList>
            <consortium name="The Broad Institute Genomics Platform"/>
            <consortium name="The Broad Institute Genome Sequencing Center for Infectious Disease"/>
            <person name="Wu L."/>
            <person name="Ma J."/>
        </authorList>
    </citation>
    <scope>NUCLEOTIDE SEQUENCE [LARGE SCALE GENOMIC DNA]</scope>
    <source>
        <strain evidence="2">CCUG 55854</strain>
    </source>
</reference>